<proteinExistence type="predicted"/>
<name>A0A150KJ93_9BACI</name>
<reference evidence="1 2" key="1">
    <citation type="submission" date="2016-01" db="EMBL/GenBank/DDBJ databases">
        <title>Genome Sequences of Twelve Sporeforming Bacillus Species Isolated from Foods.</title>
        <authorList>
            <person name="Berendsen E.M."/>
            <person name="Wells-Bennik M.H."/>
            <person name="Krawcyk A.O."/>
            <person name="De Jong A."/>
            <person name="Holsappel S."/>
            <person name="Eijlander R.T."/>
            <person name="Kuipers O.P."/>
        </authorList>
    </citation>
    <scope>NUCLEOTIDE SEQUENCE [LARGE SCALE GENOMIC DNA]</scope>
    <source>
        <strain evidence="1 2">B4102</strain>
    </source>
</reference>
<dbReference type="PROSITE" id="PS50965">
    <property type="entry name" value="NERD"/>
    <property type="match status" value="1"/>
</dbReference>
<dbReference type="OrthoDB" id="2164794at2"/>
<dbReference type="RefSeq" id="WP_066236084.1">
    <property type="nucleotide sequence ID" value="NZ_JABWTQ010000067.1"/>
</dbReference>
<dbReference type="Pfam" id="PF08378">
    <property type="entry name" value="NERD"/>
    <property type="match status" value="1"/>
</dbReference>
<organism evidence="1 2">
    <name type="scientific">Heyndrickxia sporothermodurans</name>
    <dbReference type="NCBI Taxonomy" id="46224"/>
    <lineage>
        <taxon>Bacteria</taxon>
        <taxon>Bacillati</taxon>
        <taxon>Bacillota</taxon>
        <taxon>Bacilli</taxon>
        <taxon>Bacillales</taxon>
        <taxon>Bacillaceae</taxon>
        <taxon>Heyndrickxia</taxon>
    </lineage>
</organism>
<dbReference type="PATRIC" id="fig|46224.3.peg.2256"/>
<sequence length="308" mass="36482">MSFIKHRSKPDELKVLESLNERMNLSVKEKNDLSNLAKGFEGEQKFDEWLITLSNDWNILNDLRFDWNNTYYQIDSLSLLSETIHLFEVKNYEGDYYIENDTWYSVKGLEINNPFLQLMRAESLLRRFIKNLGFKYSIESYLIFINPEFHLYHAPRNQQIIFPTQLPRFMNNLSKKTSKIAKNHTQLIEQLLSSHLTKSPYKRIPKYTFDSLKKGVVCMKCRSFINSFRKISLVCSQCGYKESVTSAVLRSIDEYMILFPEKKITRSTIQEWCKIIPKKTLQKILSNNYEQIIDGKNTHYIVCNKSFN</sequence>
<dbReference type="InterPro" id="IPR011528">
    <property type="entry name" value="NERD"/>
</dbReference>
<comment type="caution">
    <text evidence="1">The sequence shown here is derived from an EMBL/GenBank/DDBJ whole genome shotgun (WGS) entry which is preliminary data.</text>
</comment>
<dbReference type="STRING" id="46224.B4102_4210"/>
<dbReference type="EMBL" id="LQYN01000170">
    <property type="protein sequence ID" value="KYC84134.1"/>
    <property type="molecule type" value="Genomic_DNA"/>
</dbReference>
<dbReference type="Proteomes" id="UP000075666">
    <property type="component" value="Unassembled WGS sequence"/>
</dbReference>
<evidence type="ECO:0000313" key="1">
    <source>
        <dbReference type="EMBL" id="KYC84134.1"/>
    </source>
</evidence>
<dbReference type="AlphaFoldDB" id="A0A150KJ93"/>
<protein>
    <submittedName>
        <fullName evidence="1">Uncharacterized protein</fullName>
    </submittedName>
</protein>
<gene>
    <name evidence="1" type="ORF">B4102_4210</name>
</gene>
<accession>A0A150KJ93</accession>
<keyword evidence="2" id="KW-1185">Reference proteome</keyword>
<evidence type="ECO:0000313" key="2">
    <source>
        <dbReference type="Proteomes" id="UP000075666"/>
    </source>
</evidence>